<keyword evidence="1 3" id="KW-0853">WD repeat</keyword>
<accession>A0ABD2YBY2</accession>
<dbReference type="SMART" id="SM00320">
    <property type="entry name" value="WD40"/>
    <property type="match status" value="5"/>
</dbReference>
<proteinExistence type="predicted"/>
<dbReference type="InterPro" id="IPR045227">
    <property type="entry name" value="WDR18/Ipi3/RID3"/>
</dbReference>
<dbReference type="PANTHER" id="PTHR18763">
    <property type="entry name" value="WD-REPEAT PROTEIN 18"/>
    <property type="match status" value="1"/>
</dbReference>
<dbReference type="AlphaFoldDB" id="A0ABD2YBY2"/>
<evidence type="ECO:0000256" key="2">
    <source>
        <dbReference type="ARBA" id="ARBA00022737"/>
    </source>
</evidence>
<sequence length="438" mass="47421">MQNASIYVQNSVSRESQLLSKTNFQGLKMASSFLDIVLTSSPDGQITAYDPYSGSTLVKFNGSRTPRKGLTLIDKKLIAASHVSSDTGLGSVNLYNWWSSTPFHQLPMPEPVAPIVATRDGSYLFAGGVSGQIHSISIPSGDIILSVAAHTKAITCLEINPDGSLLLSGSDDGTISVFPIHQLVDSSSSKNSPLQRLIGHESSVTAITTGTGGCNGTIISCSLDCTCKFWSLMQKKPLYTVTFPCTIWEVKMDSLESEIYTAGSDGLVYKCALNTTSRNRMKQGLEFVTWKRQHDGAITSMVTINWGLNLVTASEDGNLCFWDVGRGETIRVLDQQQTGNISHLMAVTGQSHHHGGATVARMDENVAGFGRLDMRFSGNKKPYIPITEIMEMEEQLAVSVVDRKRAVDTLELAIGGYERLLKLILKEVQGGGSNSKQS</sequence>
<comment type="caution">
    <text evidence="4">The sequence shown here is derived from an EMBL/GenBank/DDBJ whole genome shotgun (WGS) entry which is preliminary data.</text>
</comment>
<keyword evidence="5" id="KW-1185">Reference proteome</keyword>
<feature type="repeat" description="WD" evidence="3">
    <location>
        <begin position="291"/>
        <end position="332"/>
    </location>
</feature>
<protein>
    <submittedName>
        <fullName evidence="4">Uncharacterized protein</fullName>
    </submittedName>
</protein>
<dbReference type="Gene3D" id="2.130.10.10">
    <property type="entry name" value="YVTN repeat-like/Quinoprotein amine dehydrogenase"/>
    <property type="match status" value="2"/>
</dbReference>
<dbReference type="InterPro" id="IPR001680">
    <property type="entry name" value="WD40_rpt"/>
</dbReference>
<dbReference type="PROSITE" id="PS50294">
    <property type="entry name" value="WD_REPEATS_REGION"/>
    <property type="match status" value="1"/>
</dbReference>
<keyword evidence="2" id="KW-0677">Repeat</keyword>
<dbReference type="PANTHER" id="PTHR18763:SF3">
    <property type="entry name" value="OS09G0477800 PROTEIN"/>
    <property type="match status" value="1"/>
</dbReference>
<dbReference type="SUPFAM" id="SSF50998">
    <property type="entry name" value="Quinoprotein alcohol dehydrogenase-like"/>
    <property type="match status" value="1"/>
</dbReference>
<dbReference type="Pfam" id="PF00400">
    <property type="entry name" value="WD40"/>
    <property type="match status" value="3"/>
</dbReference>
<dbReference type="InterPro" id="IPR015943">
    <property type="entry name" value="WD40/YVTN_repeat-like_dom_sf"/>
</dbReference>
<feature type="repeat" description="WD" evidence="3">
    <location>
        <begin position="147"/>
        <end position="178"/>
    </location>
</feature>
<reference evidence="4 5" key="1">
    <citation type="submission" date="2024-11" db="EMBL/GenBank/DDBJ databases">
        <title>A near-complete genome assembly of Cinchona calisaya.</title>
        <authorList>
            <person name="Lian D.C."/>
            <person name="Zhao X.W."/>
            <person name="Wei L."/>
        </authorList>
    </citation>
    <scope>NUCLEOTIDE SEQUENCE [LARGE SCALE GENOMIC DNA]</scope>
    <source>
        <tissue evidence="4">Nenye</tissue>
    </source>
</reference>
<dbReference type="InterPro" id="IPR019775">
    <property type="entry name" value="WD40_repeat_CS"/>
</dbReference>
<dbReference type="Proteomes" id="UP001630127">
    <property type="component" value="Unassembled WGS sequence"/>
</dbReference>
<name>A0ABD2YBY2_9GENT</name>
<evidence type="ECO:0000313" key="4">
    <source>
        <dbReference type="EMBL" id="KAL3503073.1"/>
    </source>
</evidence>
<evidence type="ECO:0000256" key="1">
    <source>
        <dbReference type="ARBA" id="ARBA00022574"/>
    </source>
</evidence>
<organism evidence="4 5">
    <name type="scientific">Cinchona calisaya</name>
    <dbReference type="NCBI Taxonomy" id="153742"/>
    <lineage>
        <taxon>Eukaryota</taxon>
        <taxon>Viridiplantae</taxon>
        <taxon>Streptophyta</taxon>
        <taxon>Embryophyta</taxon>
        <taxon>Tracheophyta</taxon>
        <taxon>Spermatophyta</taxon>
        <taxon>Magnoliopsida</taxon>
        <taxon>eudicotyledons</taxon>
        <taxon>Gunneridae</taxon>
        <taxon>Pentapetalae</taxon>
        <taxon>asterids</taxon>
        <taxon>lamiids</taxon>
        <taxon>Gentianales</taxon>
        <taxon>Rubiaceae</taxon>
        <taxon>Cinchonoideae</taxon>
        <taxon>Cinchoneae</taxon>
        <taxon>Cinchona</taxon>
    </lineage>
</organism>
<dbReference type="InterPro" id="IPR011047">
    <property type="entry name" value="Quinoprotein_ADH-like_sf"/>
</dbReference>
<gene>
    <name evidence="4" type="ORF">ACH5RR_037522</name>
</gene>
<dbReference type="PROSITE" id="PS00678">
    <property type="entry name" value="WD_REPEATS_1"/>
    <property type="match status" value="1"/>
</dbReference>
<dbReference type="PROSITE" id="PS50082">
    <property type="entry name" value="WD_REPEATS_2"/>
    <property type="match status" value="2"/>
</dbReference>
<evidence type="ECO:0000256" key="3">
    <source>
        <dbReference type="PROSITE-ProRule" id="PRU00221"/>
    </source>
</evidence>
<evidence type="ECO:0000313" key="5">
    <source>
        <dbReference type="Proteomes" id="UP001630127"/>
    </source>
</evidence>
<dbReference type="EMBL" id="JBJUIK010000015">
    <property type="protein sequence ID" value="KAL3503073.1"/>
    <property type="molecule type" value="Genomic_DNA"/>
</dbReference>